<protein>
    <submittedName>
        <fullName evidence="2">Uncharacterized protein</fullName>
    </submittedName>
</protein>
<dbReference type="EMBL" id="JBBPBN010000030">
    <property type="protein sequence ID" value="KAK9004940.1"/>
    <property type="molecule type" value="Genomic_DNA"/>
</dbReference>
<reference evidence="2 3" key="1">
    <citation type="journal article" date="2024" name="G3 (Bethesda)">
        <title>Genome assembly of Hibiscus sabdariffa L. provides insights into metabolisms of medicinal natural products.</title>
        <authorList>
            <person name="Kim T."/>
        </authorList>
    </citation>
    <scope>NUCLEOTIDE SEQUENCE [LARGE SCALE GENOMIC DNA]</scope>
    <source>
        <strain evidence="2">TK-2024</strain>
        <tissue evidence="2">Old leaves</tissue>
    </source>
</reference>
<evidence type="ECO:0000256" key="1">
    <source>
        <dbReference type="SAM" id="SignalP"/>
    </source>
</evidence>
<accession>A0ABR2QWK8</accession>
<feature type="chain" id="PRO_5047482859" evidence="1">
    <location>
        <begin position="20"/>
        <end position="81"/>
    </location>
</feature>
<dbReference type="Proteomes" id="UP001396334">
    <property type="component" value="Unassembled WGS sequence"/>
</dbReference>
<evidence type="ECO:0000313" key="2">
    <source>
        <dbReference type="EMBL" id="KAK9004940.1"/>
    </source>
</evidence>
<sequence>MARWNVHAALAMVVMMVSGAVMVESQDCENLRLICEDEIFKRIFTDASATAIADEDAITLRGVGVCGLVLAACASSVVGPF</sequence>
<gene>
    <name evidence="2" type="ORF">V6N11_042390</name>
</gene>
<keyword evidence="3" id="KW-1185">Reference proteome</keyword>
<proteinExistence type="predicted"/>
<feature type="signal peptide" evidence="1">
    <location>
        <begin position="1"/>
        <end position="19"/>
    </location>
</feature>
<name>A0ABR2QWK8_9ROSI</name>
<evidence type="ECO:0000313" key="3">
    <source>
        <dbReference type="Proteomes" id="UP001396334"/>
    </source>
</evidence>
<organism evidence="2 3">
    <name type="scientific">Hibiscus sabdariffa</name>
    <name type="common">roselle</name>
    <dbReference type="NCBI Taxonomy" id="183260"/>
    <lineage>
        <taxon>Eukaryota</taxon>
        <taxon>Viridiplantae</taxon>
        <taxon>Streptophyta</taxon>
        <taxon>Embryophyta</taxon>
        <taxon>Tracheophyta</taxon>
        <taxon>Spermatophyta</taxon>
        <taxon>Magnoliopsida</taxon>
        <taxon>eudicotyledons</taxon>
        <taxon>Gunneridae</taxon>
        <taxon>Pentapetalae</taxon>
        <taxon>rosids</taxon>
        <taxon>malvids</taxon>
        <taxon>Malvales</taxon>
        <taxon>Malvaceae</taxon>
        <taxon>Malvoideae</taxon>
        <taxon>Hibiscus</taxon>
    </lineage>
</organism>
<comment type="caution">
    <text evidence="2">The sequence shown here is derived from an EMBL/GenBank/DDBJ whole genome shotgun (WGS) entry which is preliminary data.</text>
</comment>
<keyword evidence="1" id="KW-0732">Signal</keyword>